<organism evidence="1 2">
    <name type="scientific">Dendryphion nanum</name>
    <dbReference type="NCBI Taxonomy" id="256645"/>
    <lineage>
        <taxon>Eukaryota</taxon>
        <taxon>Fungi</taxon>
        <taxon>Dikarya</taxon>
        <taxon>Ascomycota</taxon>
        <taxon>Pezizomycotina</taxon>
        <taxon>Dothideomycetes</taxon>
        <taxon>Pleosporomycetidae</taxon>
        <taxon>Pleosporales</taxon>
        <taxon>Torulaceae</taxon>
        <taxon>Dendryphion</taxon>
    </lineage>
</organism>
<comment type="caution">
    <text evidence="1">The sequence shown here is derived from an EMBL/GenBank/DDBJ whole genome shotgun (WGS) entry which is preliminary data.</text>
</comment>
<evidence type="ECO:0000313" key="1">
    <source>
        <dbReference type="EMBL" id="KAH7115311.1"/>
    </source>
</evidence>
<dbReference type="AlphaFoldDB" id="A0A9P9D9U7"/>
<dbReference type="PANTHER" id="PTHR35179:SF2">
    <property type="entry name" value="START DOMAIN-CONTAINING PROTEIN"/>
    <property type="match status" value="1"/>
</dbReference>
<proteinExistence type="predicted"/>
<gene>
    <name evidence="1" type="ORF">B0J11DRAFT_572230</name>
</gene>
<reference evidence="1" key="1">
    <citation type="journal article" date="2021" name="Nat. Commun.">
        <title>Genetic determinants of endophytism in the Arabidopsis root mycobiome.</title>
        <authorList>
            <person name="Mesny F."/>
            <person name="Miyauchi S."/>
            <person name="Thiergart T."/>
            <person name="Pickel B."/>
            <person name="Atanasova L."/>
            <person name="Karlsson M."/>
            <person name="Huettel B."/>
            <person name="Barry K.W."/>
            <person name="Haridas S."/>
            <person name="Chen C."/>
            <person name="Bauer D."/>
            <person name="Andreopoulos W."/>
            <person name="Pangilinan J."/>
            <person name="LaButti K."/>
            <person name="Riley R."/>
            <person name="Lipzen A."/>
            <person name="Clum A."/>
            <person name="Drula E."/>
            <person name="Henrissat B."/>
            <person name="Kohler A."/>
            <person name="Grigoriev I.V."/>
            <person name="Martin F.M."/>
            <person name="Hacquard S."/>
        </authorList>
    </citation>
    <scope>NUCLEOTIDE SEQUENCE</scope>
    <source>
        <strain evidence="1">MPI-CAGE-CH-0243</strain>
    </source>
</reference>
<keyword evidence="2" id="KW-1185">Reference proteome</keyword>
<protein>
    <submittedName>
        <fullName evidence="1">Uncharacterized protein</fullName>
    </submittedName>
</protein>
<name>A0A9P9D9U7_9PLEO</name>
<dbReference type="Proteomes" id="UP000700596">
    <property type="component" value="Unassembled WGS sequence"/>
</dbReference>
<dbReference type="EMBL" id="JAGMWT010000016">
    <property type="protein sequence ID" value="KAH7115311.1"/>
    <property type="molecule type" value="Genomic_DNA"/>
</dbReference>
<evidence type="ECO:0000313" key="2">
    <source>
        <dbReference type="Proteomes" id="UP000700596"/>
    </source>
</evidence>
<dbReference type="OrthoDB" id="420564at2759"/>
<sequence length="292" mass="32150">MGLKEYIGPNEFRGYGHSFEKKCTNPQVSGSTGHHRVISYRFGGLKFVVRHETDGYVGVAGTQLSLQPTGNQASEVDDLSSVLDSLSISPESSNPGKTIASSSRLVIRKEGQVLPLSSTIEVKTRVAHRILSFEDVVSQLWVSQTPKLVRAYHTKGLFAVPKVEDVAVQVKAWEDQNQKDLRMLAGLIGKIRDIVRESGGRARLKYDASGDNLVFHKVGGKQMLPEDLYAKWESRGRNEQGIGLDVKINRQSIKKDGSAAIASWQDVLNYKSSRVHKSLADGDTKDESLVTS</sequence>
<accession>A0A9P9D9U7</accession>
<dbReference type="PANTHER" id="PTHR35179">
    <property type="entry name" value="PROTEIN CBG02620"/>
    <property type="match status" value="1"/>
</dbReference>